<dbReference type="EMBL" id="ATJV01000047">
    <property type="protein sequence ID" value="EPZ16233.1"/>
    <property type="molecule type" value="Genomic_DNA"/>
</dbReference>
<comment type="caution">
    <text evidence="1">The sequence shown here is derived from an EMBL/GenBank/DDBJ whole genome shotgun (WGS) entry which is preliminary data.</text>
</comment>
<dbReference type="Proteomes" id="UP000015455">
    <property type="component" value="Unassembled WGS sequence"/>
</dbReference>
<proteinExistence type="predicted"/>
<protein>
    <submittedName>
        <fullName evidence="1">Uncharacterized protein</fullName>
    </submittedName>
</protein>
<dbReference type="AlphaFoldDB" id="T0B083"/>
<evidence type="ECO:0000313" key="1">
    <source>
        <dbReference type="EMBL" id="EPZ16233.1"/>
    </source>
</evidence>
<accession>T0B083</accession>
<organism evidence="1 2">
    <name type="scientific">Thauera terpenica 58Eu</name>
    <dbReference type="NCBI Taxonomy" id="1348657"/>
    <lineage>
        <taxon>Bacteria</taxon>
        <taxon>Pseudomonadati</taxon>
        <taxon>Pseudomonadota</taxon>
        <taxon>Betaproteobacteria</taxon>
        <taxon>Rhodocyclales</taxon>
        <taxon>Zoogloeaceae</taxon>
        <taxon>Thauera</taxon>
    </lineage>
</organism>
<sequence length="39" mass="4558">MILIVLQIGVDTKDMVQDDIVNNFAHEPLLRMGRYKEEI</sequence>
<reference evidence="1 2" key="1">
    <citation type="submission" date="2013-06" db="EMBL/GenBank/DDBJ databases">
        <title>Draft genome sequence of Thauera terpenica.</title>
        <authorList>
            <person name="Liu B."/>
            <person name="Frostegard A.H."/>
            <person name="Shapleigh J.P."/>
        </authorList>
    </citation>
    <scope>NUCLEOTIDE SEQUENCE [LARGE SCALE GENOMIC DNA]</scope>
    <source>
        <strain evidence="1 2">58Eu</strain>
    </source>
</reference>
<dbReference type="STRING" id="1348657.M622_13475"/>
<evidence type="ECO:0000313" key="2">
    <source>
        <dbReference type="Proteomes" id="UP000015455"/>
    </source>
</evidence>
<gene>
    <name evidence="1" type="ORF">M622_13475</name>
</gene>
<keyword evidence="2" id="KW-1185">Reference proteome</keyword>
<name>T0B083_9RHOO</name>